<dbReference type="PANTHER" id="PTHR21644:SF0">
    <property type="entry name" value="AT02555P-RELATED"/>
    <property type="match status" value="1"/>
</dbReference>
<accession>A0A6J2U0K7</accession>
<proteinExistence type="predicted"/>
<protein>
    <submittedName>
        <fullName evidence="2">Uncharacterized protein LOC115628890</fullName>
    </submittedName>
</protein>
<sequence>MLKTKRVAVRKRSKLRSLPKPLITYEDMYGHEMCERERNVVLPLVREGYEESLMASKPSIEDALEEASENCFYGPVPVDSVSNASAREVLYDWNLPSLMIIFHSGDLDSARHYLVESLHNPFAPHAVATLVIHEDMVKDFMERVVARMHALDPKIAQHPLFVRSLARLRNINARIFTADPNRVPVELSPIVVLDATHNYMNDGPTGVITLHTYRTPEEASQLYLMEPVKYNSVSVWDEDTASSYEVATLIDCDNLFVNCANVNLDAMQEAFEEGRDEMRLVNGYHLETLTILGKRRKLAFPVGAIII</sequence>
<organism evidence="1 2">
    <name type="scientific">Drosophila lebanonensis</name>
    <name type="common">Fruit fly</name>
    <name type="synonym">Scaptodrosophila lebanonensis</name>
    <dbReference type="NCBI Taxonomy" id="7225"/>
    <lineage>
        <taxon>Eukaryota</taxon>
        <taxon>Metazoa</taxon>
        <taxon>Ecdysozoa</taxon>
        <taxon>Arthropoda</taxon>
        <taxon>Hexapoda</taxon>
        <taxon>Insecta</taxon>
        <taxon>Pterygota</taxon>
        <taxon>Neoptera</taxon>
        <taxon>Endopterygota</taxon>
        <taxon>Diptera</taxon>
        <taxon>Brachycera</taxon>
        <taxon>Muscomorpha</taxon>
        <taxon>Ephydroidea</taxon>
        <taxon>Drosophilidae</taxon>
        <taxon>Scaptodrosophila</taxon>
    </lineage>
</organism>
<dbReference type="OrthoDB" id="310895at2759"/>
<dbReference type="PANTHER" id="PTHR21644">
    <property type="entry name" value="AT02555P-RELATED"/>
    <property type="match status" value="1"/>
</dbReference>
<dbReference type="Proteomes" id="UP000504634">
    <property type="component" value="Unplaced"/>
</dbReference>
<evidence type="ECO:0000313" key="2">
    <source>
        <dbReference type="RefSeq" id="XP_030381008.1"/>
    </source>
</evidence>
<dbReference type="GO" id="GO:0016491">
    <property type="term" value="F:oxidoreductase activity"/>
    <property type="evidence" value="ECO:0007669"/>
    <property type="project" value="InterPro"/>
</dbReference>
<dbReference type="Pfam" id="PF07368">
    <property type="entry name" value="DUF1487"/>
    <property type="match status" value="1"/>
</dbReference>
<dbReference type="InterPro" id="IPR016161">
    <property type="entry name" value="Ald_DH/histidinol_DH"/>
</dbReference>
<dbReference type="SUPFAM" id="SSF53720">
    <property type="entry name" value="ALDH-like"/>
    <property type="match status" value="1"/>
</dbReference>
<name>A0A6J2U0K7_DROLE</name>
<dbReference type="GeneID" id="115628890"/>
<gene>
    <name evidence="2" type="primary">LOC115628890</name>
</gene>
<dbReference type="InterPro" id="IPR009961">
    <property type="entry name" value="DUF1487"/>
</dbReference>
<dbReference type="RefSeq" id="XP_030381008.1">
    <property type="nucleotide sequence ID" value="XM_030525148.1"/>
</dbReference>
<evidence type="ECO:0000313" key="1">
    <source>
        <dbReference type="Proteomes" id="UP000504634"/>
    </source>
</evidence>
<dbReference type="AlphaFoldDB" id="A0A6J2U0K7"/>
<reference evidence="2" key="1">
    <citation type="submission" date="2025-08" db="UniProtKB">
        <authorList>
            <consortium name="RefSeq"/>
        </authorList>
    </citation>
    <scope>IDENTIFICATION</scope>
    <source>
        <strain evidence="2">11010-0011.00</strain>
        <tissue evidence="2">Whole body</tissue>
    </source>
</reference>
<keyword evidence="1" id="KW-1185">Reference proteome</keyword>